<comment type="caution">
    <text evidence="1">The sequence shown here is derived from an EMBL/GenBank/DDBJ whole genome shotgun (WGS) entry which is preliminary data.</text>
</comment>
<organism evidence="1 2">
    <name type="scientific">Wickerhamomyces mucosus</name>
    <dbReference type="NCBI Taxonomy" id="1378264"/>
    <lineage>
        <taxon>Eukaryota</taxon>
        <taxon>Fungi</taxon>
        <taxon>Dikarya</taxon>
        <taxon>Ascomycota</taxon>
        <taxon>Saccharomycotina</taxon>
        <taxon>Saccharomycetes</taxon>
        <taxon>Phaffomycetales</taxon>
        <taxon>Wickerhamomycetaceae</taxon>
        <taxon>Wickerhamomyces</taxon>
    </lineage>
</organism>
<reference evidence="1" key="2">
    <citation type="submission" date="2021-01" db="EMBL/GenBank/DDBJ databases">
        <authorList>
            <person name="Schikora-Tamarit M.A."/>
        </authorList>
    </citation>
    <scope>NUCLEOTIDE SEQUENCE</scope>
    <source>
        <strain evidence="1">CBS6341</strain>
    </source>
</reference>
<dbReference type="AlphaFoldDB" id="A0A9P8TBZ9"/>
<evidence type="ECO:0000313" key="2">
    <source>
        <dbReference type="Proteomes" id="UP000769528"/>
    </source>
</evidence>
<protein>
    <submittedName>
        <fullName evidence="1">Uncharacterized protein</fullName>
    </submittedName>
</protein>
<evidence type="ECO:0000313" key="1">
    <source>
        <dbReference type="EMBL" id="KAH3672935.1"/>
    </source>
</evidence>
<feature type="non-terminal residue" evidence="1">
    <location>
        <position position="69"/>
    </location>
</feature>
<keyword evidence="2" id="KW-1185">Reference proteome</keyword>
<name>A0A9P8TBZ9_9ASCO</name>
<feature type="non-terminal residue" evidence="1">
    <location>
        <position position="1"/>
    </location>
</feature>
<dbReference type="OrthoDB" id="5148094at2759"/>
<gene>
    <name evidence="1" type="ORF">WICMUC_003971</name>
</gene>
<dbReference type="Proteomes" id="UP000769528">
    <property type="component" value="Unassembled WGS sequence"/>
</dbReference>
<proteinExistence type="predicted"/>
<accession>A0A9P8TBZ9</accession>
<reference evidence="1" key="1">
    <citation type="journal article" date="2021" name="Open Biol.">
        <title>Shared evolutionary footprints suggest mitochondrial oxidative damage underlies multiple complex I losses in fungi.</title>
        <authorList>
            <person name="Schikora-Tamarit M.A."/>
            <person name="Marcet-Houben M."/>
            <person name="Nosek J."/>
            <person name="Gabaldon T."/>
        </authorList>
    </citation>
    <scope>NUCLEOTIDE SEQUENCE</scope>
    <source>
        <strain evidence="1">CBS6341</strain>
    </source>
</reference>
<dbReference type="EMBL" id="JAEUBF010001089">
    <property type="protein sequence ID" value="KAH3672935.1"/>
    <property type="molecule type" value="Genomic_DNA"/>
</dbReference>
<sequence>AIFTVAKETELLNQVVNELLQLYSEKARPPEPILDEFGLIVKSSQEQKDTWEPRSGIAIVLKLVADLFV</sequence>